<sequence>CVACDSDTPGGRLNEIVVATNSPWWLTDSGVVLGPKVAIADSGIIVDFDVDTDAPDDALDLPLAAIELSAWLRAESDALAAALCAAVPALDVPAEVATKVPAAALVVCVPFALPPDVLIHTWFSIYGLCQYFGATSI</sequence>
<gene>
    <name evidence="1" type="ORF">M3215_23400</name>
</gene>
<proteinExistence type="predicted"/>
<accession>A0ACC6ACV9</accession>
<name>A0ACC6ACV9_9BACI</name>
<evidence type="ECO:0000313" key="2">
    <source>
        <dbReference type="Proteomes" id="UP001202289"/>
    </source>
</evidence>
<organism evidence="1 2">
    <name type="scientific">Bacillus cytotoxicus</name>
    <dbReference type="NCBI Taxonomy" id="580165"/>
    <lineage>
        <taxon>Bacteria</taxon>
        <taxon>Bacillati</taxon>
        <taxon>Bacillota</taxon>
        <taxon>Bacilli</taxon>
        <taxon>Bacillales</taxon>
        <taxon>Bacillaceae</taxon>
        <taxon>Bacillus</taxon>
        <taxon>Bacillus cereus group</taxon>
    </lineage>
</organism>
<feature type="non-terminal residue" evidence="1">
    <location>
        <position position="1"/>
    </location>
</feature>
<feature type="non-terminal residue" evidence="1">
    <location>
        <position position="137"/>
    </location>
</feature>
<comment type="caution">
    <text evidence="1">The sequence shown here is derived from an EMBL/GenBank/DDBJ whole genome shotgun (WGS) entry which is preliminary data.</text>
</comment>
<keyword evidence="2" id="KW-1185">Reference proteome</keyword>
<reference evidence="1" key="1">
    <citation type="submission" date="2022-05" db="EMBL/GenBank/DDBJ databases">
        <title>Comparative Genomics of Spacecraft Associated Microbes.</title>
        <authorList>
            <person name="Tran M.T."/>
            <person name="Wright A."/>
            <person name="Seuylemezian A."/>
            <person name="Eisen J."/>
            <person name="Coil D."/>
        </authorList>
    </citation>
    <scope>NUCLEOTIDE SEQUENCE</scope>
    <source>
        <strain evidence="1">FAIRING 10M-2.2</strain>
    </source>
</reference>
<dbReference type="Proteomes" id="UP001202289">
    <property type="component" value="Unassembled WGS sequence"/>
</dbReference>
<evidence type="ECO:0000313" key="1">
    <source>
        <dbReference type="EMBL" id="MCM3738616.1"/>
    </source>
</evidence>
<dbReference type="EMBL" id="JAMBOP010000112">
    <property type="protein sequence ID" value="MCM3738616.1"/>
    <property type="molecule type" value="Genomic_DNA"/>
</dbReference>
<protein>
    <submittedName>
        <fullName evidence="1">Uncharacterized protein</fullName>
    </submittedName>
</protein>